<evidence type="ECO:0000256" key="4">
    <source>
        <dbReference type="SAM" id="MobiDB-lite"/>
    </source>
</evidence>
<feature type="repeat" description="PPR" evidence="3">
    <location>
        <begin position="162"/>
        <end position="196"/>
    </location>
</feature>
<feature type="repeat" description="PPR" evidence="3">
    <location>
        <begin position="267"/>
        <end position="301"/>
    </location>
</feature>
<dbReference type="Pfam" id="PF01535">
    <property type="entry name" value="PPR"/>
    <property type="match status" value="2"/>
</dbReference>
<feature type="repeat" description="PPR" evidence="3">
    <location>
        <begin position="442"/>
        <end position="476"/>
    </location>
</feature>
<evidence type="ECO:0000256" key="3">
    <source>
        <dbReference type="PROSITE-ProRule" id="PRU00708"/>
    </source>
</evidence>
<dbReference type="InterPro" id="IPR002885">
    <property type="entry name" value="PPR_rpt"/>
</dbReference>
<dbReference type="InterPro" id="IPR011990">
    <property type="entry name" value="TPR-like_helical_dom_sf"/>
</dbReference>
<organism evidence="5 6">
    <name type="scientific">Spirodela intermedia</name>
    <name type="common">Intermediate duckweed</name>
    <dbReference type="NCBI Taxonomy" id="51605"/>
    <lineage>
        <taxon>Eukaryota</taxon>
        <taxon>Viridiplantae</taxon>
        <taxon>Streptophyta</taxon>
        <taxon>Embryophyta</taxon>
        <taxon>Tracheophyta</taxon>
        <taxon>Spermatophyta</taxon>
        <taxon>Magnoliopsida</taxon>
        <taxon>Liliopsida</taxon>
        <taxon>Araceae</taxon>
        <taxon>Lemnoideae</taxon>
        <taxon>Spirodela</taxon>
    </lineage>
</organism>
<dbReference type="PROSITE" id="PS51375">
    <property type="entry name" value="PPR"/>
    <property type="match status" value="7"/>
</dbReference>
<feature type="repeat" description="PPR" evidence="3">
    <location>
        <begin position="302"/>
        <end position="336"/>
    </location>
</feature>
<comment type="similarity">
    <text evidence="1">Belongs to the PPR family. P subfamily.</text>
</comment>
<keyword evidence="6" id="KW-1185">Reference proteome</keyword>
<dbReference type="AlphaFoldDB" id="A0A7I8K2A1"/>
<feature type="compositionally biased region" description="Low complexity" evidence="4">
    <location>
        <begin position="36"/>
        <end position="46"/>
    </location>
</feature>
<feature type="repeat" description="PPR" evidence="3">
    <location>
        <begin position="407"/>
        <end position="441"/>
    </location>
</feature>
<sequence>MRAAIRSGKRASLSLFHSGTRFPREFYGDRRGGDDGSSSDSFGTSDLRGDHKSTLIGPTPKDVEEDEERGDLSDDDFVPRWKRAEETRSKADQVFEVLLQEGPGFSARSELEKMHLQISADLVREVLFRILKFIDASNKPRCAKLGLKFFMWAGDQKDYKHTSNAYNLTLKIFAKCDEIKAMWRLLDEMTQSGLPTTALTFNILISTCAEAGMARKLVERFMKSKTFNYRPFKHSFNAILHSLITVDQYRLIEWVYQKMLVDGHSPDILTYNVLMCAKYRLGKLDQFHRLLDEMSKNGFAPDLHTYNILLHVLGKGDKPLAALKLLNYMNDANCTPSVLHFTTLIDGLSRAGNLDACQFFFDEMLKRGCEPDVVCYTVMISGYVVAGELEKAQTMFDEMTNRGQLPNVFTYNSMIRGLCLAGKYDKACCMLKEVENKGCTPTSSVYRAVIAKLRSAGKDSEADEIITRMEERGFHPQLASRFRAYRRC</sequence>
<evidence type="ECO:0000256" key="1">
    <source>
        <dbReference type="ARBA" id="ARBA00007626"/>
    </source>
</evidence>
<feature type="repeat" description="PPR" evidence="3">
    <location>
        <begin position="372"/>
        <end position="406"/>
    </location>
</feature>
<dbReference type="Pfam" id="PF13041">
    <property type="entry name" value="PPR_2"/>
    <property type="match status" value="3"/>
</dbReference>
<dbReference type="EMBL" id="LR746265">
    <property type="protein sequence ID" value="CAA7390936.1"/>
    <property type="molecule type" value="Genomic_DNA"/>
</dbReference>
<dbReference type="OrthoDB" id="185373at2759"/>
<dbReference type="PANTHER" id="PTHR47447:SF17">
    <property type="entry name" value="OS12G0638900 PROTEIN"/>
    <property type="match status" value="1"/>
</dbReference>
<dbReference type="NCBIfam" id="TIGR00756">
    <property type="entry name" value="PPR"/>
    <property type="match status" value="5"/>
</dbReference>
<feature type="compositionally biased region" description="Acidic residues" evidence="4">
    <location>
        <begin position="63"/>
        <end position="75"/>
    </location>
</feature>
<evidence type="ECO:0000256" key="2">
    <source>
        <dbReference type="ARBA" id="ARBA00022737"/>
    </source>
</evidence>
<reference evidence="5" key="1">
    <citation type="submission" date="2020-02" db="EMBL/GenBank/DDBJ databases">
        <authorList>
            <person name="Scholz U."/>
            <person name="Mascher M."/>
            <person name="Fiebig A."/>
        </authorList>
    </citation>
    <scope>NUCLEOTIDE SEQUENCE</scope>
</reference>
<evidence type="ECO:0000313" key="5">
    <source>
        <dbReference type="EMBL" id="CAA7390936.1"/>
    </source>
</evidence>
<dbReference type="PANTHER" id="PTHR47447">
    <property type="entry name" value="OS03G0856100 PROTEIN"/>
    <property type="match status" value="1"/>
</dbReference>
<dbReference type="Gene3D" id="1.25.40.10">
    <property type="entry name" value="Tetratricopeptide repeat domain"/>
    <property type="match status" value="4"/>
</dbReference>
<feature type="repeat" description="PPR" evidence="3">
    <location>
        <begin position="337"/>
        <end position="371"/>
    </location>
</feature>
<protein>
    <submittedName>
        <fullName evidence="5">Uncharacterized protein</fullName>
    </submittedName>
</protein>
<accession>A0A7I8K2A1</accession>
<feature type="region of interest" description="Disordered" evidence="4">
    <location>
        <begin position="23"/>
        <end position="75"/>
    </location>
</feature>
<gene>
    <name evidence="5" type="ORF">SI8410_02002342</name>
</gene>
<proteinExistence type="inferred from homology"/>
<feature type="compositionally biased region" description="Basic and acidic residues" evidence="4">
    <location>
        <begin position="23"/>
        <end position="34"/>
    </location>
</feature>
<keyword evidence="2" id="KW-0677">Repeat</keyword>
<name>A0A7I8K2A1_SPIIN</name>
<dbReference type="Proteomes" id="UP000663760">
    <property type="component" value="Chromosome 2"/>
</dbReference>
<evidence type="ECO:0000313" key="6">
    <source>
        <dbReference type="Proteomes" id="UP000663760"/>
    </source>
</evidence>